<organism evidence="7 8">
    <name type="scientific">Clostridium innocuum</name>
    <dbReference type="NCBI Taxonomy" id="1522"/>
    <lineage>
        <taxon>Bacteria</taxon>
        <taxon>Bacillati</taxon>
        <taxon>Bacillota</taxon>
        <taxon>Clostridia</taxon>
        <taxon>Eubacteriales</taxon>
        <taxon>Clostridiaceae</taxon>
        <taxon>Clostridium</taxon>
    </lineage>
</organism>
<proteinExistence type="predicted"/>
<dbReference type="PANTHER" id="PTHR33931">
    <property type="entry name" value="HOLIN-LIKE PROTEIN CIDA-RELATED"/>
    <property type="match status" value="1"/>
</dbReference>
<comment type="subcellular location">
    <subcellularLocation>
        <location evidence="1">Cell membrane</location>
        <topology evidence="1">Multi-pass membrane protein</topology>
    </subcellularLocation>
</comment>
<gene>
    <name evidence="7" type="ORF">CIAN88_09770</name>
</gene>
<keyword evidence="2" id="KW-1003">Cell membrane</keyword>
<dbReference type="GO" id="GO:0016787">
    <property type="term" value="F:hydrolase activity"/>
    <property type="evidence" value="ECO:0007669"/>
    <property type="project" value="UniProtKB-KW"/>
</dbReference>
<keyword evidence="5 6" id="KW-0472">Membrane</keyword>
<evidence type="ECO:0000313" key="8">
    <source>
        <dbReference type="Proteomes" id="UP000030008"/>
    </source>
</evidence>
<dbReference type="InterPro" id="IPR005538">
    <property type="entry name" value="LrgA/CidA"/>
</dbReference>
<feature type="transmembrane region" description="Helical" evidence="6">
    <location>
        <begin position="59"/>
        <end position="78"/>
    </location>
</feature>
<evidence type="ECO:0000313" key="7">
    <source>
        <dbReference type="EMBL" id="KGJ53328.1"/>
    </source>
</evidence>
<dbReference type="EMBL" id="JQIF01000041">
    <property type="protein sequence ID" value="KGJ53328.1"/>
    <property type="molecule type" value="Genomic_DNA"/>
</dbReference>
<sequence>MKIFREVLVIFGLYYVGELISTTLSLPLPGSLVGMILLFVLLQLHIVELEQIATVSDFLLGHLPFFFLPAGVALMTSFSAMKGLWIWMLVICLVTTIITMGCSGRIIQHMMERKSKP</sequence>
<evidence type="ECO:0000256" key="6">
    <source>
        <dbReference type="SAM" id="Phobius"/>
    </source>
</evidence>
<reference evidence="7 8" key="1">
    <citation type="submission" date="2014-08" db="EMBL/GenBank/DDBJ databases">
        <title>Clostridium innocuum, an unnegligible vancomycin-resistant pathogen causing extra-intestinal infections.</title>
        <authorList>
            <person name="Feng Y."/>
            <person name="Chiu C.-H."/>
        </authorList>
    </citation>
    <scope>NUCLEOTIDE SEQUENCE [LARGE SCALE GENOMIC DNA]</scope>
    <source>
        <strain evidence="7 8">AN88</strain>
    </source>
</reference>
<dbReference type="PANTHER" id="PTHR33931:SF2">
    <property type="entry name" value="HOLIN-LIKE PROTEIN CIDA"/>
    <property type="match status" value="1"/>
</dbReference>
<feature type="transmembrane region" description="Helical" evidence="6">
    <location>
        <begin position="84"/>
        <end position="107"/>
    </location>
</feature>
<dbReference type="GO" id="GO:0005886">
    <property type="term" value="C:plasma membrane"/>
    <property type="evidence" value="ECO:0007669"/>
    <property type="project" value="UniProtKB-SubCell"/>
</dbReference>
<feature type="transmembrane region" description="Helical" evidence="6">
    <location>
        <begin position="30"/>
        <end position="47"/>
    </location>
</feature>
<name>A0A099I8X1_CLOIN</name>
<keyword evidence="3 6" id="KW-0812">Transmembrane</keyword>
<keyword evidence="7" id="KW-0378">Hydrolase</keyword>
<feature type="transmembrane region" description="Helical" evidence="6">
    <location>
        <begin position="7"/>
        <end position="24"/>
    </location>
</feature>
<dbReference type="RefSeq" id="WP_044905223.1">
    <property type="nucleotide sequence ID" value="NZ_JQIF01000041.1"/>
</dbReference>
<evidence type="ECO:0000256" key="1">
    <source>
        <dbReference type="ARBA" id="ARBA00004651"/>
    </source>
</evidence>
<evidence type="ECO:0000256" key="3">
    <source>
        <dbReference type="ARBA" id="ARBA00022692"/>
    </source>
</evidence>
<comment type="caution">
    <text evidence="7">The sequence shown here is derived from an EMBL/GenBank/DDBJ whole genome shotgun (WGS) entry which is preliminary data.</text>
</comment>
<dbReference type="AlphaFoldDB" id="A0A099I8X1"/>
<evidence type="ECO:0000256" key="2">
    <source>
        <dbReference type="ARBA" id="ARBA00022475"/>
    </source>
</evidence>
<accession>A0A099I8X1</accession>
<protein>
    <submittedName>
        <fullName evidence="7">Murein hydrolase transporter LrgA</fullName>
    </submittedName>
</protein>
<dbReference type="Pfam" id="PF03788">
    <property type="entry name" value="LrgA"/>
    <property type="match status" value="1"/>
</dbReference>
<dbReference type="Proteomes" id="UP000030008">
    <property type="component" value="Unassembled WGS sequence"/>
</dbReference>
<keyword evidence="4 6" id="KW-1133">Transmembrane helix</keyword>
<evidence type="ECO:0000256" key="4">
    <source>
        <dbReference type="ARBA" id="ARBA00022989"/>
    </source>
</evidence>
<evidence type="ECO:0000256" key="5">
    <source>
        <dbReference type="ARBA" id="ARBA00023136"/>
    </source>
</evidence>